<proteinExistence type="predicted"/>
<gene>
    <name evidence="1" type="ORF">SAMN05216285_2682</name>
</gene>
<sequence length="95" mass="11254">MSKTEYRCPRLRRRRQRDRREPVLIGSTNKIVEDWETAVERVREYAYPLEDARTQEVYRQGSSIGRSTVGKLGSLERERVDDRTQLVLIDESHGF</sequence>
<dbReference type="RefSeq" id="WP_049991421.1">
    <property type="nucleotide sequence ID" value="NZ_FOIS01000003.1"/>
</dbReference>
<protein>
    <submittedName>
        <fullName evidence="1">Uncharacterized protein</fullName>
    </submittedName>
</protein>
<reference evidence="2" key="1">
    <citation type="submission" date="2016-10" db="EMBL/GenBank/DDBJ databases">
        <authorList>
            <person name="Varghese N."/>
        </authorList>
    </citation>
    <scope>NUCLEOTIDE SEQUENCE [LARGE SCALE GENOMIC DNA]</scope>
    <source>
        <strain evidence="2">CGMCC 1.12284</strain>
    </source>
</reference>
<name>A0A1I0PKV3_9EURY</name>
<keyword evidence="2" id="KW-1185">Reference proteome</keyword>
<dbReference type="AlphaFoldDB" id="A0A1I0PKV3"/>
<dbReference type="eggNOG" id="arCOG00346">
    <property type="taxonomic scope" value="Archaea"/>
</dbReference>
<organism evidence="1 2">
    <name type="scientific">Natrinema salifodinae</name>
    <dbReference type="NCBI Taxonomy" id="1202768"/>
    <lineage>
        <taxon>Archaea</taxon>
        <taxon>Methanobacteriati</taxon>
        <taxon>Methanobacteriota</taxon>
        <taxon>Stenosarchaea group</taxon>
        <taxon>Halobacteria</taxon>
        <taxon>Halobacteriales</taxon>
        <taxon>Natrialbaceae</taxon>
        <taxon>Natrinema</taxon>
    </lineage>
</organism>
<dbReference type="Proteomes" id="UP000183275">
    <property type="component" value="Unassembled WGS sequence"/>
</dbReference>
<evidence type="ECO:0000313" key="2">
    <source>
        <dbReference type="Proteomes" id="UP000183275"/>
    </source>
</evidence>
<evidence type="ECO:0000313" key="1">
    <source>
        <dbReference type="EMBL" id="SEW15030.1"/>
    </source>
</evidence>
<dbReference type="EMBL" id="FOIS01000003">
    <property type="protein sequence ID" value="SEW15030.1"/>
    <property type="molecule type" value="Genomic_DNA"/>
</dbReference>
<dbReference type="STRING" id="1202768.SAMN05216285_2682"/>
<accession>A0A1I0PKV3</accession>